<feature type="region of interest" description="Disordered" evidence="1">
    <location>
        <begin position="41"/>
        <end position="68"/>
    </location>
</feature>
<dbReference type="Proteomes" id="UP000053825">
    <property type="component" value="Unassembled WGS sequence"/>
</dbReference>
<feature type="region of interest" description="Disordered" evidence="1">
    <location>
        <begin position="137"/>
        <end position="190"/>
    </location>
</feature>
<feature type="compositionally biased region" description="Basic residues" evidence="1">
    <location>
        <begin position="139"/>
        <end position="148"/>
    </location>
</feature>
<proteinExistence type="predicted"/>
<protein>
    <submittedName>
        <fullName evidence="2">Uncharacterized protein</fullName>
    </submittedName>
</protein>
<feature type="compositionally biased region" description="Polar residues" evidence="1">
    <location>
        <begin position="47"/>
        <end position="68"/>
    </location>
</feature>
<feature type="region of interest" description="Disordered" evidence="1">
    <location>
        <begin position="208"/>
        <end position="232"/>
    </location>
</feature>
<feature type="compositionally biased region" description="Basic and acidic residues" evidence="1">
    <location>
        <begin position="161"/>
        <end position="185"/>
    </location>
</feature>
<evidence type="ECO:0000313" key="3">
    <source>
        <dbReference type="Proteomes" id="UP000053825"/>
    </source>
</evidence>
<keyword evidence="3" id="KW-1185">Reference proteome</keyword>
<dbReference type="EMBL" id="KQ414865">
    <property type="protein sequence ID" value="KOC59988.1"/>
    <property type="molecule type" value="Genomic_DNA"/>
</dbReference>
<feature type="compositionally biased region" description="Basic and acidic residues" evidence="1">
    <location>
        <begin position="208"/>
        <end position="219"/>
    </location>
</feature>
<gene>
    <name evidence="2" type="ORF">WH47_10116</name>
</gene>
<evidence type="ECO:0000256" key="1">
    <source>
        <dbReference type="SAM" id="MobiDB-lite"/>
    </source>
</evidence>
<name>A0A0L7QMY9_9HYME</name>
<sequence length="232" mass="26572">MLPVTQINTRILPTNIGRTLAARSRNDSYYISRTPAERHRLEADPTGSGTAVSGYNAPRPSSQSRHQAQTISRILLRKSENRDEAATQARVLKPGRSGYFNHNYDWSCIRARSHLKQPPSRSEITNLLQSRSETPIKWQHVHKQKQRPCNRPSPERTSSLCRDKSKSGKNVYEKKRASSSKDDANSRTTTRITSNCALRLNNYAQKYQNKEEAPREARFHYHQTHVSPHTLV</sequence>
<organism evidence="2 3">
    <name type="scientific">Habropoda laboriosa</name>
    <dbReference type="NCBI Taxonomy" id="597456"/>
    <lineage>
        <taxon>Eukaryota</taxon>
        <taxon>Metazoa</taxon>
        <taxon>Ecdysozoa</taxon>
        <taxon>Arthropoda</taxon>
        <taxon>Hexapoda</taxon>
        <taxon>Insecta</taxon>
        <taxon>Pterygota</taxon>
        <taxon>Neoptera</taxon>
        <taxon>Endopterygota</taxon>
        <taxon>Hymenoptera</taxon>
        <taxon>Apocrita</taxon>
        <taxon>Aculeata</taxon>
        <taxon>Apoidea</taxon>
        <taxon>Anthophila</taxon>
        <taxon>Apidae</taxon>
        <taxon>Habropoda</taxon>
    </lineage>
</organism>
<reference evidence="2 3" key="1">
    <citation type="submission" date="2015-07" db="EMBL/GenBank/DDBJ databases">
        <title>The genome of Habropoda laboriosa.</title>
        <authorList>
            <person name="Pan H."/>
            <person name="Kapheim K."/>
        </authorList>
    </citation>
    <scope>NUCLEOTIDE SEQUENCE [LARGE SCALE GENOMIC DNA]</scope>
    <source>
        <strain evidence="2">0110345459</strain>
    </source>
</reference>
<evidence type="ECO:0000313" key="2">
    <source>
        <dbReference type="EMBL" id="KOC59988.1"/>
    </source>
</evidence>
<accession>A0A0L7QMY9</accession>
<dbReference type="AlphaFoldDB" id="A0A0L7QMY9"/>